<dbReference type="Pfam" id="PF02423">
    <property type="entry name" value="OCD_Mu_crystall"/>
    <property type="match status" value="1"/>
</dbReference>
<dbReference type="Proteomes" id="UP000199317">
    <property type="component" value="Unassembled WGS sequence"/>
</dbReference>
<dbReference type="NCBIfam" id="NF005762">
    <property type="entry name" value="PRK07589.1"/>
    <property type="match status" value="1"/>
</dbReference>
<evidence type="ECO:0000313" key="1">
    <source>
        <dbReference type="EMBL" id="SDP78132.1"/>
    </source>
</evidence>
<organism evidence="1 2">
    <name type="scientific">Paracidovorax cattleyae</name>
    <dbReference type="NCBI Taxonomy" id="80868"/>
    <lineage>
        <taxon>Bacteria</taxon>
        <taxon>Pseudomonadati</taxon>
        <taxon>Pseudomonadota</taxon>
        <taxon>Betaproteobacteria</taxon>
        <taxon>Burkholderiales</taxon>
        <taxon>Comamonadaceae</taxon>
        <taxon>Paracidovorax</taxon>
    </lineage>
</organism>
<dbReference type="InterPro" id="IPR023401">
    <property type="entry name" value="ODC_N"/>
</dbReference>
<name>A0A1H0VHV6_9BURK</name>
<gene>
    <name evidence="1" type="ORF">SAMN04489708_12642</name>
</gene>
<evidence type="ECO:0000313" key="2">
    <source>
        <dbReference type="Proteomes" id="UP000199317"/>
    </source>
</evidence>
<dbReference type="PANTHER" id="PTHR13812">
    <property type="entry name" value="KETIMINE REDUCTASE MU-CRYSTALLIN"/>
    <property type="match status" value="1"/>
</dbReference>
<dbReference type="Gene3D" id="3.40.50.720">
    <property type="entry name" value="NAD(P)-binding Rossmann-like Domain"/>
    <property type="match status" value="1"/>
</dbReference>
<sequence>MDRNHAFRSTLRRAGSTEFLDAPRAAELVGRTGVIACLRAIAQAIEADFARWNDFDKTARTAAHSPRGVIELMPVADTRPGGGYAFKYVNGHPANTQDGLPTVMAFGALADVDTGLPVFLGELTLTTALRTAATSAVAARRLARPDSRRMALIGNGSQAEFQALAFFGLLGVRELRLYDTDPAATRKLVRNLGPYAREGLRCVPCASAREAVRGADIVTTATADKARAAIVQADMLEPGMHLNAVGGDCPGKTELAPEVLRAGAVFVEYEPQTRVEGDLQQMPEDFPVTELWRVLAGTAPGRVSPGQVTVFDSVGFALEDYAALRTMRTLGQAAGLLDRIALVPDLADPKDLYAQLRPWLPEGTPGADASAPHAPTFLHEAA</sequence>
<dbReference type="OrthoDB" id="9809203at2"/>
<dbReference type="SUPFAM" id="SSF51735">
    <property type="entry name" value="NAD(P)-binding Rossmann-fold domains"/>
    <property type="match status" value="1"/>
</dbReference>
<dbReference type="EMBL" id="FNJL01000026">
    <property type="protein sequence ID" value="SDP78132.1"/>
    <property type="molecule type" value="Genomic_DNA"/>
</dbReference>
<reference evidence="2" key="1">
    <citation type="submission" date="2016-10" db="EMBL/GenBank/DDBJ databases">
        <authorList>
            <person name="Varghese N."/>
            <person name="Submissions S."/>
        </authorList>
    </citation>
    <scope>NUCLEOTIDE SEQUENCE [LARGE SCALE GENOMIC DNA]</scope>
    <source>
        <strain evidence="2">DSM 17101</strain>
    </source>
</reference>
<dbReference type="InterPro" id="IPR003462">
    <property type="entry name" value="ODC_Mu_crystall"/>
</dbReference>
<dbReference type="AlphaFoldDB" id="A0A1H0VHV6"/>
<protein>
    <submittedName>
        <fullName evidence="1">Ornithine cyclodeaminase</fullName>
    </submittedName>
</protein>
<dbReference type="Gene3D" id="3.30.1780.10">
    <property type="entry name" value="ornithine cyclodeaminase, domain 1"/>
    <property type="match status" value="1"/>
</dbReference>
<proteinExistence type="predicted"/>
<keyword evidence="2" id="KW-1185">Reference proteome</keyword>
<dbReference type="InterPro" id="IPR036291">
    <property type="entry name" value="NAD(P)-bd_dom_sf"/>
</dbReference>
<dbReference type="RefSeq" id="WP_092837376.1">
    <property type="nucleotide sequence ID" value="NZ_FNJL01000026.1"/>
</dbReference>
<dbReference type="PANTHER" id="PTHR13812:SF19">
    <property type="entry name" value="KETIMINE REDUCTASE MU-CRYSTALLIN"/>
    <property type="match status" value="1"/>
</dbReference>
<accession>A0A1H0VHV6</accession>